<organism evidence="2 3">
    <name type="scientific">Ephemerocybe angulata</name>
    <dbReference type="NCBI Taxonomy" id="980116"/>
    <lineage>
        <taxon>Eukaryota</taxon>
        <taxon>Fungi</taxon>
        <taxon>Dikarya</taxon>
        <taxon>Basidiomycota</taxon>
        <taxon>Agaricomycotina</taxon>
        <taxon>Agaricomycetes</taxon>
        <taxon>Agaricomycetidae</taxon>
        <taxon>Agaricales</taxon>
        <taxon>Agaricineae</taxon>
        <taxon>Psathyrellaceae</taxon>
        <taxon>Ephemerocybe</taxon>
    </lineage>
</organism>
<accession>A0A8H5BHK3</accession>
<dbReference type="EMBL" id="JAACJK010000167">
    <property type="protein sequence ID" value="KAF5323011.1"/>
    <property type="molecule type" value="Genomic_DNA"/>
</dbReference>
<feature type="region of interest" description="Disordered" evidence="1">
    <location>
        <begin position="442"/>
        <end position="461"/>
    </location>
</feature>
<dbReference type="Proteomes" id="UP000541558">
    <property type="component" value="Unassembled WGS sequence"/>
</dbReference>
<dbReference type="PANTHER" id="PTHR46579">
    <property type="entry name" value="F5/8 TYPE C DOMAIN-CONTAINING PROTEIN-RELATED"/>
    <property type="match status" value="1"/>
</dbReference>
<feature type="compositionally biased region" description="Acidic residues" evidence="1">
    <location>
        <begin position="31"/>
        <end position="53"/>
    </location>
</feature>
<evidence type="ECO:0000313" key="2">
    <source>
        <dbReference type="EMBL" id="KAF5323011.1"/>
    </source>
</evidence>
<comment type="caution">
    <text evidence="2">The sequence shown here is derived from an EMBL/GenBank/DDBJ whole genome shotgun (WGS) entry which is preliminary data.</text>
</comment>
<evidence type="ECO:0000256" key="1">
    <source>
        <dbReference type="SAM" id="MobiDB-lite"/>
    </source>
</evidence>
<name>A0A8H5BHK3_9AGAR</name>
<dbReference type="PANTHER" id="PTHR46579:SF1">
    <property type="entry name" value="F5_8 TYPE C DOMAIN-CONTAINING PROTEIN"/>
    <property type="match status" value="1"/>
</dbReference>
<dbReference type="InterPro" id="IPR004242">
    <property type="entry name" value="Transposase_21"/>
</dbReference>
<reference evidence="2 3" key="1">
    <citation type="journal article" date="2020" name="ISME J.">
        <title>Uncovering the hidden diversity of litter-decomposition mechanisms in mushroom-forming fungi.</title>
        <authorList>
            <person name="Floudas D."/>
            <person name="Bentzer J."/>
            <person name="Ahren D."/>
            <person name="Johansson T."/>
            <person name="Persson P."/>
            <person name="Tunlid A."/>
        </authorList>
    </citation>
    <scope>NUCLEOTIDE SEQUENCE [LARGE SCALE GENOMIC DNA]</scope>
    <source>
        <strain evidence="2 3">CBS 175.51</strain>
    </source>
</reference>
<feature type="compositionally biased region" description="Basic and acidic residues" evidence="1">
    <location>
        <begin position="442"/>
        <end position="455"/>
    </location>
</feature>
<sequence length="960" mass="110224">MKKKRCRCKPTCQKPLTQRQRARHYATADPDFIEDSESLSESGEDNMDVEEGEQVGASGSQSDPSDKQSNEGSGSDDSEDSDTGHPDILPEDEHLYNDLSDDEQRVLEVEREVAEHDGDDDDDFAYYAHDLSEEDRDNIRAFQLRLLANMPRTAFNQMRHTFRNKLKINSEWRMLHRISSLSGVVTNFHDCCVKSCAAFIDKYAELDKCPVCKADRYDSHGRARRAWCSISITEQLQGLYESPVYAKKMRYRSEFSITGPDLIKDVFDGAHYQKLCRHRVTIDGVKQNHRYFQDETDVALSVCTDGFLIFGRNRSGPSATPILIQNYNLPPEIRTHNKHLICAGIIPGPNQPKELASFRAPLETELCRLGAKGVASQDAHTDEIFYLRAYQIFELGDIIAVEKSLGLKGHSSYCPCRSCTLKGVRDVANGGKIYYIPLRLPRDQHPSQDENDSRDPALNQLPKRTHKSFQAVLEQINDADGKGEKEAIAKEKGVKKPAAFGRVGSIDFGKSVPWDWMHLFLENVVQNLFKFWTGDYKGLDTGKEDYEIPAHIWVDIGQETAEAVKDIPAHFVRCLKNIMTDRSSFTAESWCFWFIYLAPVLLRNRFKKTKYYDHMCALVEIMKKTLKYSITSAELDSLEEDIIDWVKKYERYYYQYASDRLSACVLTIHGLLHVVDDIRNCGPSWTTWTFFMERFCGILKHALRSRQYPWANLTKRALHMSWINQLGYRYDLEEELSLPGLDYRYRDPNQLTRNEKRYKHYHNHVVLTPFDSKHHPENEIRKQVAYYWKIVTGRGQTAIEKVLPKVMPAWGKVRIDGLRTTIRSTMAATRHDTGRNSSFIRYENTYSGEDDEEIKVVGYGQLLKVLVCTLPDKPIFGPASGKVRLLAVVRPCQTQGQDARVTLTKYKDQLSPLVMDLRDIVALVGRVQTRGRWWIVDRFDSCASVSFEDGEESGEENNND</sequence>
<gene>
    <name evidence="2" type="ORF">D9611_009248</name>
</gene>
<protein>
    <recommendedName>
        <fullName evidence="4">Transposase family Tnp2 protein</fullName>
    </recommendedName>
</protein>
<feature type="region of interest" description="Disordered" evidence="1">
    <location>
        <begin position="1"/>
        <end position="97"/>
    </location>
</feature>
<dbReference type="Pfam" id="PF02992">
    <property type="entry name" value="Transposase_21"/>
    <property type="match status" value="1"/>
</dbReference>
<evidence type="ECO:0000313" key="3">
    <source>
        <dbReference type="Proteomes" id="UP000541558"/>
    </source>
</evidence>
<dbReference type="AlphaFoldDB" id="A0A8H5BHK3"/>
<keyword evidence="3" id="KW-1185">Reference proteome</keyword>
<dbReference type="OrthoDB" id="3242924at2759"/>
<evidence type="ECO:0008006" key="4">
    <source>
        <dbReference type="Google" id="ProtNLM"/>
    </source>
</evidence>
<proteinExistence type="predicted"/>